<dbReference type="InterPro" id="IPR036249">
    <property type="entry name" value="Thioredoxin-like_sf"/>
</dbReference>
<evidence type="ECO:0000313" key="2">
    <source>
        <dbReference type="EMBL" id="KAF5405009.1"/>
    </source>
</evidence>
<dbReference type="OrthoDB" id="5962009at2759"/>
<protein>
    <submittedName>
        <fullName evidence="2">Migration and invasion enhancer 1</fullName>
    </submittedName>
</protein>
<accession>A0A8J4WL84</accession>
<sequence length="102" mass="11775">MSAERKKHQVSIDYCRACGYEVILRPLIQRIEEEIPEVTVTTRISVRDSLEIKYNGFLIFSKLELGGFPNAERVVENLKNCVNGLPPVKMTESERHFYCTLL</sequence>
<keyword evidence="3" id="KW-1185">Reference proteome</keyword>
<dbReference type="NCBIfam" id="TIGR02174">
    <property type="entry name" value="CXXU_selWTH"/>
    <property type="match status" value="1"/>
</dbReference>
<dbReference type="InterPro" id="IPR011893">
    <property type="entry name" value="Selenoprotein_Rdx-typ"/>
</dbReference>
<dbReference type="Proteomes" id="UP000748531">
    <property type="component" value="Unassembled WGS sequence"/>
</dbReference>
<dbReference type="AlphaFoldDB" id="A0A8J4WL84"/>
<dbReference type="Gene3D" id="3.40.30.10">
    <property type="entry name" value="Glutaredoxin"/>
    <property type="match status" value="1"/>
</dbReference>
<dbReference type="Pfam" id="PF10262">
    <property type="entry name" value="Rdx"/>
    <property type="match status" value="1"/>
</dbReference>
<keyword evidence="1" id="KW-0676">Redox-active center</keyword>
<comment type="caution">
    <text evidence="2">The sequence shown here is derived from an EMBL/GenBank/DDBJ whole genome shotgun (WGS) entry which is preliminary data.</text>
</comment>
<proteinExistence type="predicted"/>
<evidence type="ECO:0000313" key="3">
    <source>
        <dbReference type="Proteomes" id="UP000748531"/>
    </source>
</evidence>
<name>A0A8J4WL84_9TREM</name>
<dbReference type="EMBL" id="LUCH01000491">
    <property type="protein sequence ID" value="KAF5405009.1"/>
    <property type="molecule type" value="Genomic_DNA"/>
</dbReference>
<organism evidence="2 3">
    <name type="scientific">Paragonimus heterotremus</name>
    <dbReference type="NCBI Taxonomy" id="100268"/>
    <lineage>
        <taxon>Eukaryota</taxon>
        <taxon>Metazoa</taxon>
        <taxon>Spiralia</taxon>
        <taxon>Lophotrochozoa</taxon>
        <taxon>Platyhelminthes</taxon>
        <taxon>Trematoda</taxon>
        <taxon>Digenea</taxon>
        <taxon>Plagiorchiida</taxon>
        <taxon>Troglotremata</taxon>
        <taxon>Troglotrematidae</taxon>
        <taxon>Paragonimus</taxon>
    </lineage>
</organism>
<reference evidence="2" key="1">
    <citation type="submission" date="2019-05" db="EMBL/GenBank/DDBJ databases">
        <title>Annotation for the trematode Paragonimus heterotremus.</title>
        <authorList>
            <person name="Choi Y.-J."/>
        </authorList>
    </citation>
    <scope>NUCLEOTIDE SEQUENCE</scope>
    <source>
        <strain evidence="2">LC</strain>
    </source>
</reference>
<evidence type="ECO:0000256" key="1">
    <source>
        <dbReference type="ARBA" id="ARBA00023284"/>
    </source>
</evidence>
<dbReference type="SUPFAM" id="SSF52833">
    <property type="entry name" value="Thioredoxin-like"/>
    <property type="match status" value="1"/>
</dbReference>
<gene>
    <name evidence="2" type="ORF">PHET_01562</name>
</gene>